<comment type="caution">
    <text evidence="2">The sequence shown here is derived from an EMBL/GenBank/DDBJ whole genome shotgun (WGS) entry which is preliminary data.</text>
</comment>
<feature type="compositionally biased region" description="Basic and acidic residues" evidence="1">
    <location>
        <begin position="376"/>
        <end position="391"/>
    </location>
</feature>
<dbReference type="EMBL" id="JAIVGD010000023">
    <property type="protein sequence ID" value="KAH0743958.1"/>
    <property type="molecule type" value="Genomic_DNA"/>
</dbReference>
<sequence length="456" mass="51859">MKWSTTFKPNSDHSLAPVWVNLPDLKWHLFEWDAICRILEQIGTPLLLDKATLTKTRPTIVKIRVEIDLTKPLIDEVILEITNRDGLTEMINQRIEYETILAFCSHCKMQGHRDENCRKLHPNLQTKEAEITLSEQKTMQATTNVEATTDTTNLMDSTTQNSKESPDEINEEQEWQTVTNRKGKYINKSNSNGKISQTNQDGGTSSSSEISKMRVSSISSEIVNLCLSEPTNKGTEDMEVTTHNETILAEMNCSRSNTLRTPTKRKEKEVERNEKKAQHLQIIKNNIMKVKHNKETTYLEVKLDDHITSQLVEVVNSVKTKNLNKKKKFSSVVQIPPDIVFDNKDSVSVEIHQLNSLAAPFFGLDQNSSENITGRKAKEKEKLSLPDDPTSRNKVPQGEIIIPTYNESHEDSTYKECEEDLYMINVEEEYSTAISDDDAIRGDKPSLTCAVKCTTR</sequence>
<organism evidence="2 3">
    <name type="scientific">Solanum tuberosum</name>
    <name type="common">Potato</name>
    <dbReference type="NCBI Taxonomy" id="4113"/>
    <lineage>
        <taxon>Eukaryota</taxon>
        <taxon>Viridiplantae</taxon>
        <taxon>Streptophyta</taxon>
        <taxon>Embryophyta</taxon>
        <taxon>Tracheophyta</taxon>
        <taxon>Spermatophyta</taxon>
        <taxon>Magnoliopsida</taxon>
        <taxon>eudicotyledons</taxon>
        <taxon>Gunneridae</taxon>
        <taxon>Pentapetalae</taxon>
        <taxon>asterids</taxon>
        <taxon>lamiids</taxon>
        <taxon>Solanales</taxon>
        <taxon>Solanaceae</taxon>
        <taxon>Solanoideae</taxon>
        <taxon>Solaneae</taxon>
        <taxon>Solanum</taxon>
    </lineage>
</organism>
<evidence type="ECO:0000313" key="3">
    <source>
        <dbReference type="Proteomes" id="UP000826656"/>
    </source>
</evidence>
<accession>A0ABQ7UCH6</accession>
<reference evidence="2 3" key="1">
    <citation type="journal article" date="2021" name="bioRxiv">
        <title>Chromosome-scale and haplotype-resolved genome assembly of a tetraploid potato cultivar.</title>
        <authorList>
            <person name="Sun H."/>
            <person name="Jiao W.-B."/>
            <person name="Krause K."/>
            <person name="Campoy J.A."/>
            <person name="Goel M."/>
            <person name="Folz-Donahue K."/>
            <person name="Kukat C."/>
            <person name="Huettel B."/>
            <person name="Schneeberger K."/>
        </authorList>
    </citation>
    <scope>NUCLEOTIDE SEQUENCE [LARGE SCALE GENOMIC DNA]</scope>
    <source>
        <strain evidence="2">SolTubOtavaFocal</strain>
        <tissue evidence="2">Leaves</tissue>
    </source>
</reference>
<evidence type="ECO:0000256" key="1">
    <source>
        <dbReference type="SAM" id="MobiDB-lite"/>
    </source>
</evidence>
<dbReference type="PANTHER" id="PTHR31286">
    <property type="entry name" value="GLYCINE-RICH CELL WALL STRUCTURAL PROTEIN 1.8-LIKE"/>
    <property type="match status" value="1"/>
</dbReference>
<evidence type="ECO:0000313" key="2">
    <source>
        <dbReference type="EMBL" id="KAH0743958.1"/>
    </source>
</evidence>
<feature type="compositionally biased region" description="Basic and acidic residues" evidence="1">
    <location>
        <begin position="264"/>
        <end position="277"/>
    </location>
</feature>
<feature type="region of interest" description="Disordered" evidence="1">
    <location>
        <begin position="374"/>
        <end position="395"/>
    </location>
</feature>
<dbReference type="InterPro" id="IPR040256">
    <property type="entry name" value="At4g02000-like"/>
</dbReference>
<feature type="compositionally biased region" description="Polar residues" evidence="1">
    <location>
        <begin position="187"/>
        <end position="213"/>
    </location>
</feature>
<feature type="region of interest" description="Disordered" evidence="1">
    <location>
        <begin position="258"/>
        <end position="277"/>
    </location>
</feature>
<proteinExistence type="predicted"/>
<protein>
    <recommendedName>
        <fullName evidence="4">DUF4283 domain-containing protein</fullName>
    </recommendedName>
</protein>
<name>A0ABQ7UCH6_SOLTU</name>
<dbReference type="Proteomes" id="UP000826656">
    <property type="component" value="Unassembled WGS sequence"/>
</dbReference>
<keyword evidence="3" id="KW-1185">Reference proteome</keyword>
<dbReference type="PANTHER" id="PTHR31286:SF164">
    <property type="entry name" value="ZINC FINGER, CCHC-TYPE"/>
    <property type="match status" value="1"/>
</dbReference>
<gene>
    <name evidence="2" type="ORF">KY290_031951</name>
</gene>
<evidence type="ECO:0008006" key="4">
    <source>
        <dbReference type="Google" id="ProtNLM"/>
    </source>
</evidence>
<feature type="region of interest" description="Disordered" evidence="1">
    <location>
        <begin position="151"/>
        <end position="213"/>
    </location>
</feature>